<dbReference type="InParanoid" id="A0A0C3DJU4"/>
<evidence type="ECO:0000313" key="3">
    <source>
        <dbReference type="Proteomes" id="UP000053989"/>
    </source>
</evidence>
<dbReference type="HOGENOM" id="CLU_2321705_0_0_1"/>
<reference evidence="3" key="2">
    <citation type="submission" date="2015-01" db="EMBL/GenBank/DDBJ databases">
        <title>Evolutionary Origins and Diversification of the Mycorrhizal Mutualists.</title>
        <authorList>
            <consortium name="DOE Joint Genome Institute"/>
            <consortium name="Mycorrhizal Genomics Consortium"/>
            <person name="Kohler A."/>
            <person name="Kuo A."/>
            <person name="Nagy L.G."/>
            <person name="Floudas D."/>
            <person name="Copeland A."/>
            <person name="Barry K.W."/>
            <person name="Cichocki N."/>
            <person name="Veneault-Fourrey C."/>
            <person name="LaButti K."/>
            <person name="Lindquist E.A."/>
            <person name="Lipzen A."/>
            <person name="Lundell T."/>
            <person name="Morin E."/>
            <person name="Murat C."/>
            <person name="Riley R."/>
            <person name="Ohm R."/>
            <person name="Sun H."/>
            <person name="Tunlid A."/>
            <person name="Henrissat B."/>
            <person name="Grigoriev I.V."/>
            <person name="Hibbett D.S."/>
            <person name="Martin F."/>
        </authorList>
    </citation>
    <scope>NUCLEOTIDE SEQUENCE [LARGE SCALE GENOMIC DNA]</scope>
    <source>
        <strain evidence="3">Foug A</strain>
    </source>
</reference>
<name>A0A0C3DJU4_9AGAM</name>
<sequence length="99" mass="11605">MSSNRRMWRLSLSFSPGTKTDGPETSIRPRPELHRWEGRETNGRRRLIPHSSRTFELLGGIARVSRSNLAQENRQKQCAEKGTDRREGNVDGWRRPYWV</sequence>
<gene>
    <name evidence="2" type="ORF">SCLCIDRAFT_1220387</name>
</gene>
<proteinExistence type="predicted"/>
<feature type="compositionally biased region" description="Basic and acidic residues" evidence="1">
    <location>
        <begin position="73"/>
        <end position="99"/>
    </location>
</feature>
<dbReference type="AlphaFoldDB" id="A0A0C3DJU4"/>
<dbReference type="EMBL" id="KN822118">
    <property type="protein sequence ID" value="KIM56351.1"/>
    <property type="molecule type" value="Genomic_DNA"/>
</dbReference>
<keyword evidence="3" id="KW-1185">Reference proteome</keyword>
<evidence type="ECO:0000256" key="1">
    <source>
        <dbReference type="SAM" id="MobiDB-lite"/>
    </source>
</evidence>
<protein>
    <submittedName>
        <fullName evidence="2">Uncharacterized protein</fullName>
    </submittedName>
</protein>
<evidence type="ECO:0000313" key="2">
    <source>
        <dbReference type="EMBL" id="KIM56351.1"/>
    </source>
</evidence>
<dbReference type="Proteomes" id="UP000053989">
    <property type="component" value="Unassembled WGS sequence"/>
</dbReference>
<reference evidence="2 3" key="1">
    <citation type="submission" date="2014-04" db="EMBL/GenBank/DDBJ databases">
        <authorList>
            <consortium name="DOE Joint Genome Institute"/>
            <person name="Kuo A."/>
            <person name="Kohler A."/>
            <person name="Nagy L.G."/>
            <person name="Floudas D."/>
            <person name="Copeland A."/>
            <person name="Barry K.W."/>
            <person name="Cichocki N."/>
            <person name="Veneault-Fourrey C."/>
            <person name="LaButti K."/>
            <person name="Lindquist E.A."/>
            <person name="Lipzen A."/>
            <person name="Lundell T."/>
            <person name="Morin E."/>
            <person name="Murat C."/>
            <person name="Sun H."/>
            <person name="Tunlid A."/>
            <person name="Henrissat B."/>
            <person name="Grigoriev I.V."/>
            <person name="Hibbett D.S."/>
            <person name="Martin F."/>
            <person name="Nordberg H.P."/>
            <person name="Cantor M.N."/>
            <person name="Hua S.X."/>
        </authorList>
    </citation>
    <scope>NUCLEOTIDE SEQUENCE [LARGE SCALE GENOMIC DNA]</scope>
    <source>
        <strain evidence="2 3">Foug A</strain>
    </source>
</reference>
<feature type="region of interest" description="Disordered" evidence="1">
    <location>
        <begin position="68"/>
        <end position="99"/>
    </location>
</feature>
<organism evidence="2 3">
    <name type="scientific">Scleroderma citrinum Foug A</name>
    <dbReference type="NCBI Taxonomy" id="1036808"/>
    <lineage>
        <taxon>Eukaryota</taxon>
        <taxon>Fungi</taxon>
        <taxon>Dikarya</taxon>
        <taxon>Basidiomycota</taxon>
        <taxon>Agaricomycotina</taxon>
        <taxon>Agaricomycetes</taxon>
        <taxon>Agaricomycetidae</taxon>
        <taxon>Boletales</taxon>
        <taxon>Sclerodermatineae</taxon>
        <taxon>Sclerodermataceae</taxon>
        <taxon>Scleroderma</taxon>
    </lineage>
</organism>
<accession>A0A0C3DJU4</accession>
<feature type="region of interest" description="Disordered" evidence="1">
    <location>
        <begin position="1"/>
        <end position="29"/>
    </location>
</feature>